<dbReference type="EMBL" id="SLYC01000038">
    <property type="protein sequence ID" value="TCP99004.1"/>
    <property type="molecule type" value="Genomic_DNA"/>
</dbReference>
<evidence type="ECO:0000313" key="2">
    <source>
        <dbReference type="Proteomes" id="UP000295504"/>
    </source>
</evidence>
<reference evidence="1 2" key="1">
    <citation type="submission" date="2019-03" db="EMBL/GenBank/DDBJ databases">
        <title>Genomic Encyclopedia of Type Strains, Phase IV (KMG-IV): sequencing the most valuable type-strain genomes for metagenomic binning, comparative biology and taxonomic classification.</title>
        <authorList>
            <person name="Goeker M."/>
        </authorList>
    </citation>
    <scope>NUCLEOTIDE SEQUENCE [LARGE SCALE GENOMIC DNA]</scope>
    <source>
        <strain evidence="1 2">DSM 100013</strain>
    </source>
</reference>
<gene>
    <name evidence="1" type="ORF">EDD79_10386</name>
</gene>
<comment type="caution">
    <text evidence="1">The sequence shown here is derived from an EMBL/GenBank/DDBJ whole genome shotgun (WGS) entry which is preliminary data.</text>
</comment>
<protein>
    <submittedName>
        <fullName evidence="1">Uncharacterized protein</fullName>
    </submittedName>
</protein>
<keyword evidence="2" id="KW-1185">Reference proteome</keyword>
<dbReference type="Proteomes" id="UP000295504">
    <property type="component" value="Unassembled WGS sequence"/>
</dbReference>
<evidence type="ECO:0000313" key="1">
    <source>
        <dbReference type="EMBL" id="TCP99004.1"/>
    </source>
</evidence>
<name>A0A4R2TDB1_9FIRM</name>
<dbReference type="RefSeq" id="WP_132849281.1">
    <property type="nucleotide sequence ID" value="NZ_CP058648.1"/>
</dbReference>
<organism evidence="1 2">
    <name type="scientific">Serpentinicella alkaliphila</name>
    <dbReference type="NCBI Taxonomy" id="1734049"/>
    <lineage>
        <taxon>Bacteria</taxon>
        <taxon>Bacillati</taxon>
        <taxon>Bacillota</taxon>
        <taxon>Clostridia</taxon>
        <taxon>Peptostreptococcales</taxon>
        <taxon>Natronincolaceae</taxon>
        <taxon>Serpentinicella</taxon>
    </lineage>
</organism>
<accession>A0A4R2TDB1</accession>
<dbReference type="AlphaFoldDB" id="A0A4R2TDB1"/>
<dbReference type="OrthoDB" id="1907002at2"/>
<proteinExistence type="predicted"/>
<sequence length="124" mass="13241">MVKTINLAGYFNNINKAEKAIAELKKHGITAYLDLNDKNMQYTNGFTNLAGTSINASLSGLVLNSGNSIGDIEKAPLYAADPSVSGMGGFDEIISIKHKIIVDTNEGNWPLAMKIIEKIAGSVI</sequence>